<dbReference type="Proteomes" id="UP001295423">
    <property type="component" value="Unassembled WGS sequence"/>
</dbReference>
<keyword evidence="2" id="KW-0472">Membrane</keyword>
<organism evidence="3 4">
    <name type="scientific">Cylindrotheca closterium</name>
    <dbReference type="NCBI Taxonomy" id="2856"/>
    <lineage>
        <taxon>Eukaryota</taxon>
        <taxon>Sar</taxon>
        <taxon>Stramenopiles</taxon>
        <taxon>Ochrophyta</taxon>
        <taxon>Bacillariophyta</taxon>
        <taxon>Bacillariophyceae</taxon>
        <taxon>Bacillariophycidae</taxon>
        <taxon>Bacillariales</taxon>
        <taxon>Bacillariaceae</taxon>
        <taxon>Cylindrotheca</taxon>
    </lineage>
</organism>
<protein>
    <recommendedName>
        <fullName evidence="5">Transmembrane protein</fullName>
    </recommendedName>
</protein>
<feature type="transmembrane region" description="Helical" evidence="2">
    <location>
        <begin position="184"/>
        <end position="203"/>
    </location>
</feature>
<evidence type="ECO:0000313" key="3">
    <source>
        <dbReference type="EMBL" id="CAJ1943375.1"/>
    </source>
</evidence>
<feature type="transmembrane region" description="Helical" evidence="2">
    <location>
        <begin position="74"/>
        <end position="93"/>
    </location>
</feature>
<dbReference type="EMBL" id="CAKOGP040001113">
    <property type="protein sequence ID" value="CAJ1943375.1"/>
    <property type="molecule type" value="Genomic_DNA"/>
</dbReference>
<evidence type="ECO:0008006" key="5">
    <source>
        <dbReference type="Google" id="ProtNLM"/>
    </source>
</evidence>
<accession>A0AAD2FLX1</accession>
<feature type="transmembrane region" description="Helical" evidence="2">
    <location>
        <begin position="255"/>
        <end position="279"/>
    </location>
</feature>
<comment type="caution">
    <text evidence="3">The sequence shown here is derived from an EMBL/GenBank/DDBJ whole genome shotgun (WGS) entry which is preliminary data.</text>
</comment>
<proteinExistence type="predicted"/>
<dbReference type="AlphaFoldDB" id="A0AAD2FLX1"/>
<name>A0AAD2FLX1_9STRA</name>
<evidence type="ECO:0000256" key="1">
    <source>
        <dbReference type="SAM" id="MobiDB-lite"/>
    </source>
</evidence>
<reference evidence="3" key="1">
    <citation type="submission" date="2023-08" db="EMBL/GenBank/DDBJ databases">
        <authorList>
            <person name="Audoor S."/>
            <person name="Bilcke G."/>
        </authorList>
    </citation>
    <scope>NUCLEOTIDE SEQUENCE</scope>
</reference>
<keyword evidence="4" id="KW-1185">Reference proteome</keyword>
<keyword evidence="2" id="KW-1133">Transmembrane helix</keyword>
<sequence>MMNPTESTNPNEHTSSPTAEGLSRLVTPSNRLEANIAFRYAFVVLYMVFVVYQIGIILESERLDNGAESPSEHAFWGGIFLAHLIWVVSHWLLPAYYRDDSEMKNGFGWSPAIWIAQIVLSGFVVASAGRCYVYQQLSFLGMIVSLGATETIFIITKIDILSVVQQTPIEDLYRHVMPSSRREMIITLCVVITTFYTLIILEYETLVSNVRTGNNDVYAFWKVLFSAHFLIWLYLDILLLPSYRDDSEIKNSRIWILQVVFFQSFCSIRYPFLGMIIVLGAPEIVVFMTKIMTKIDDVWENW</sequence>
<feature type="transmembrane region" description="Helical" evidence="2">
    <location>
        <begin position="113"/>
        <end position="133"/>
    </location>
</feature>
<keyword evidence="2" id="KW-0812">Transmembrane</keyword>
<feature type="compositionally biased region" description="Polar residues" evidence="1">
    <location>
        <begin position="1"/>
        <end position="18"/>
    </location>
</feature>
<feature type="region of interest" description="Disordered" evidence="1">
    <location>
        <begin position="1"/>
        <end position="22"/>
    </location>
</feature>
<evidence type="ECO:0000256" key="2">
    <source>
        <dbReference type="SAM" id="Phobius"/>
    </source>
</evidence>
<evidence type="ECO:0000313" key="4">
    <source>
        <dbReference type="Proteomes" id="UP001295423"/>
    </source>
</evidence>
<feature type="transmembrane region" description="Helical" evidence="2">
    <location>
        <begin position="223"/>
        <end position="243"/>
    </location>
</feature>
<feature type="transmembrane region" description="Helical" evidence="2">
    <location>
        <begin position="37"/>
        <end position="58"/>
    </location>
</feature>
<gene>
    <name evidence="3" type="ORF">CYCCA115_LOCUS8408</name>
</gene>